<sequence>MLPVVLLPGYLAAAPDYYPLRDYLRQLGFVVEVVPLRVRSWFPTLGGRSVAPILQALHTTIQTVLHETGASAVHLIGHSAGGWISRIYLGDQPYDGHVWAGHKWVHTLITLGTPHRSQERWTRRNLDFVNTTYPGAYYPHIRYVCLAGKAVYGTPRGSFANWFTYQSYKLTCGEGACWGDGVTPVAAAHLEGAENLVYEDVLHAPRSRWRDRPDAPWYGSPAIVATWQQYLKAS</sequence>
<dbReference type="InterPro" id="IPR012908">
    <property type="entry name" value="PGAP1-ab_dom-like"/>
</dbReference>
<dbReference type="EMBL" id="CP032152">
    <property type="protein sequence ID" value="QLL29788.1"/>
    <property type="molecule type" value="Genomic_DNA"/>
</dbReference>
<name>A0A7D6EX10_9CYAN</name>
<accession>A0A7D6EX10</accession>
<keyword evidence="3" id="KW-1185">Reference proteome</keyword>
<feature type="domain" description="GPI inositol-deacylase PGAP1-like alpha/beta" evidence="1">
    <location>
        <begin position="55"/>
        <end position="120"/>
    </location>
</feature>
<gene>
    <name evidence="2" type="ORF">D3A95_02910</name>
</gene>
<dbReference type="Proteomes" id="UP000261812">
    <property type="component" value="Chromosome"/>
</dbReference>
<dbReference type="KEGG" id="tsq:D3A95_02910"/>
<dbReference type="SUPFAM" id="SSF53474">
    <property type="entry name" value="alpha/beta-Hydrolases"/>
    <property type="match status" value="1"/>
</dbReference>
<evidence type="ECO:0000313" key="2">
    <source>
        <dbReference type="EMBL" id="QLL29788.1"/>
    </source>
</evidence>
<evidence type="ECO:0000313" key="3">
    <source>
        <dbReference type="Proteomes" id="UP000261812"/>
    </source>
</evidence>
<dbReference type="RefSeq" id="WP_181496163.1">
    <property type="nucleotide sequence ID" value="NZ_CP032152.1"/>
</dbReference>
<dbReference type="PANTHER" id="PTHR47909">
    <property type="entry name" value="ALPHA/BETA-HYDROLASES SUPERFAMILY PROTEIN"/>
    <property type="match status" value="1"/>
</dbReference>
<evidence type="ECO:0000259" key="1">
    <source>
        <dbReference type="Pfam" id="PF07819"/>
    </source>
</evidence>
<dbReference type="AlphaFoldDB" id="A0A7D6EX10"/>
<reference evidence="3" key="1">
    <citation type="submission" date="2018-09" db="EMBL/GenBank/DDBJ databases">
        <title>Complete genome sequence of thermophilic cyanobacteria strain Thermosynechococcus elongatus PKUAC-SCTE542.</title>
        <authorList>
            <person name="Liang Y."/>
            <person name="Tang J."/>
            <person name="Daroch M."/>
        </authorList>
    </citation>
    <scope>NUCLEOTIDE SEQUENCE [LARGE SCALE GENOMIC DNA]</scope>
    <source>
        <strain evidence="3">E542</strain>
    </source>
</reference>
<dbReference type="PANTHER" id="PTHR47909:SF2">
    <property type="entry name" value="GPI INOSITOL-DEACYLASE"/>
    <property type="match status" value="1"/>
</dbReference>
<dbReference type="Gene3D" id="3.40.50.1820">
    <property type="entry name" value="alpha/beta hydrolase"/>
    <property type="match status" value="1"/>
</dbReference>
<organism evidence="2 3">
    <name type="scientific">Thermosynechococcus sichuanensis E542</name>
    <dbReference type="NCBI Taxonomy" id="2016101"/>
    <lineage>
        <taxon>Bacteria</taxon>
        <taxon>Bacillati</taxon>
        <taxon>Cyanobacteriota</taxon>
        <taxon>Cyanophyceae</taxon>
        <taxon>Acaryochloridales</taxon>
        <taxon>Thermosynechococcaceae</taxon>
        <taxon>Thermosynechococcus</taxon>
        <taxon>Thermosynechococcus sichuanensis</taxon>
    </lineage>
</organism>
<protein>
    <submittedName>
        <fullName evidence="2">Lipase</fullName>
    </submittedName>
</protein>
<dbReference type="Pfam" id="PF07819">
    <property type="entry name" value="PGAP1"/>
    <property type="match status" value="1"/>
</dbReference>
<dbReference type="InterPro" id="IPR029058">
    <property type="entry name" value="AB_hydrolase_fold"/>
</dbReference>
<proteinExistence type="predicted"/>
<dbReference type="GO" id="GO:0016788">
    <property type="term" value="F:hydrolase activity, acting on ester bonds"/>
    <property type="evidence" value="ECO:0007669"/>
    <property type="project" value="InterPro"/>
</dbReference>